<keyword evidence="5" id="KW-0663">Pyridoxal phosphate</keyword>
<name>A0A8S0XU63_CYCAE</name>
<dbReference type="PANTHER" id="PTHR46383">
    <property type="entry name" value="ASPARTATE AMINOTRANSFERASE"/>
    <property type="match status" value="1"/>
</dbReference>
<dbReference type="PANTHER" id="PTHR46383:SF1">
    <property type="entry name" value="ASPARTATE AMINOTRANSFERASE"/>
    <property type="match status" value="1"/>
</dbReference>
<dbReference type="InterPro" id="IPR004839">
    <property type="entry name" value="Aminotransferase_I/II_large"/>
</dbReference>
<comment type="cofactor">
    <cofactor evidence="1">
        <name>pyridoxal 5'-phosphate</name>
        <dbReference type="ChEBI" id="CHEBI:597326"/>
    </cofactor>
</comment>
<dbReference type="InterPro" id="IPR015424">
    <property type="entry name" value="PyrdxlP-dep_Trfase"/>
</dbReference>
<evidence type="ECO:0000313" key="7">
    <source>
        <dbReference type="EMBL" id="CAA7271594.1"/>
    </source>
</evidence>
<dbReference type="GO" id="GO:0030170">
    <property type="term" value="F:pyridoxal phosphate binding"/>
    <property type="evidence" value="ECO:0007669"/>
    <property type="project" value="InterPro"/>
</dbReference>
<comment type="similarity">
    <text evidence="2">Belongs to the class-I pyridoxal-phosphate-dependent aminotransferase family.</text>
</comment>
<keyword evidence="4" id="KW-0808">Transferase</keyword>
<reference evidence="7 8" key="1">
    <citation type="submission" date="2020-01" db="EMBL/GenBank/DDBJ databases">
        <authorList>
            <person name="Gupta K D."/>
        </authorList>
    </citation>
    <scope>NUCLEOTIDE SEQUENCE [LARGE SCALE GENOMIC DNA]</scope>
</reference>
<evidence type="ECO:0000256" key="3">
    <source>
        <dbReference type="ARBA" id="ARBA00022576"/>
    </source>
</evidence>
<feature type="domain" description="Aminotransferase class I/classII large" evidence="6">
    <location>
        <begin position="123"/>
        <end position="469"/>
    </location>
</feature>
<dbReference type="SUPFAM" id="SSF53383">
    <property type="entry name" value="PLP-dependent transferases"/>
    <property type="match status" value="1"/>
</dbReference>
<evidence type="ECO:0000256" key="5">
    <source>
        <dbReference type="ARBA" id="ARBA00022898"/>
    </source>
</evidence>
<evidence type="ECO:0000256" key="4">
    <source>
        <dbReference type="ARBA" id="ARBA00022679"/>
    </source>
</evidence>
<evidence type="ECO:0000256" key="1">
    <source>
        <dbReference type="ARBA" id="ARBA00001933"/>
    </source>
</evidence>
<dbReference type="Proteomes" id="UP000467700">
    <property type="component" value="Unassembled WGS sequence"/>
</dbReference>
<keyword evidence="3" id="KW-0032">Aminotransferase</keyword>
<evidence type="ECO:0000259" key="6">
    <source>
        <dbReference type="Pfam" id="PF00155"/>
    </source>
</evidence>
<sequence length="504" mass="55977">MAHTPQPASGRNTPSFSFRDIVRDVMKHYKHEKESEAHQIFRSAAGHQPKGVMLMTVNPEEETVPGIEHPGSTGVIYCSDRAMANGFSYTSSHEWANLGQGAPEVGPLEGAPVRPNTVALPLDSLEYAPTTGVKALREAVANLYNHTYRQGKVSQYTYENVCIVPGGRSGLSRIAAVIGDVYTSYQIPDYTAYDQVLSAFKRLVPVPTALDPKTKYSLDIEQTKKDIRTQGLAVILASNPRNPTGQVIKGNDLKELVSLSREGTTVILDEFYSWYIYPDHNHDFGKSISSAKYVEDVNQDSTVIIDGLTKNWRLPGWRVCWVIGPKNLITALSQSGSFLDGGANHPMQLAAIPLLDPLHVQQEKIALQKHFKAKRDHVLARLKELHLEVDIPPSSTFYIWLNLEKLPAPLNNGLTFFEELLKEKTIVIPGIFFDINPAHRRNLFNSPCHHFVRLSFGPPLKDLDAGLDAIDRVLKKAKKKGMHEFGQGYLKTSLDIPEPAQVSG</sequence>
<proteinExistence type="inferred from homology"/>
<dbReference type="GO" id="GO:0008483">
    <property type="term" value="F:transaminase activity"/>
    <property type="evidence" value="ECO:0007669"/>
    <property type="project" value="UniProtKB-KW"/>
</dbReference>
<dbReference type="InterPro" id="IPR050596">
    <property type="entry name" value="AspAT/PAT-like"/>
</dbReference>
<keyword evidence="8" id="KW-1185">Reference proteome</keyword>
<dbReference type="GO" id="GO:0006520">
    <property type="term" value="P:amino acid metabolic process"/>
    <property type="evidence" value="ECO:0007669"/>
    <property type="project" value="InterPro"/>
</dbReference>
<dbReference type="InterPro" id="IPR015421">
    <property type="entry name" value="PyrdxlP-dep_Trfase_major"/>
</dbReference>
<dbReference type="Pfam" id="PF00155">
    <property type="entry name" value="Aminotran_1_2"/>
    <property type="match status" value="1"/>
</dbReference>
<organism evidence="7 8">
    <name type="scientific">Cyclocybe aegerita</name>
    <name type="common">Black poplar mushroom</name>
    <name type="synonym">Agrocybe aegerita</name>
    <dbReference type="NCBI Taxonomy" id="1973307"/>
    <lineage>
        <taxon>Eukaryota</taxon>
        <taxon>Fungi</taxon>
        <taxon>Dikarya</taxon>
        <taxon>Basidiomycota</taxon>
        <taxon>Agaricomycotina</taxon>
        <taxon>Agaricomycetes</taxon>
        <taxon>Agaricomycetidae</taxon>
        <taxon>Agaricales</taxon>
        <taxon>Agaricineae</taxon>
        <taxon>Bolbitiaceae</taxon>
        <taxon>Cyclocybe</taxon>
    </lineage>
</organism>
<dbReference type="AlphaFoldDB" id="A0A8S0XU63"/>
<evidence type="ECO:0000256" key="2">
    <source>
        <dbReference type="ARBA" id="ARBA00007441"/>
    </source>
</evidence>
<dbReference type="CDD" id="cd00609">
    <property type="entry name" value="AAT_like"/>
    <property type="match status" value="1"/>
</dbReference>
<dbReference type="Gene3D" id="3.40.640.10">
    <property type="entry name" value="Type I PLP-dependent aspartate aminotransferase-like (Major domain)"/>
    <property type="match status" value="1"/>
</dbReference>
<protein>
    <recommendedName>
        <fullName evidence="6">Aminotransferase class I/classII large domain-containing protein</fullName>
    </recommendedName>
</protein>
<evidence type="ECO:0000313" key="8">
    <source>
        <dbReference type="Proteomes" id="UP000467700"/>
    </source>
</evidence>
<dbReference type="OrthoDB" id="2108at2759"/>
<gene>
    <name evidence="7" type="ORF">AAE3_LOCUS13882</name>
</gene>
<dbReference type="EMBL" id="CACVBS010000112">
    <property type="protein sequence ID" value="CAA7271594.1"/>
    <property type="molecule type" value="Genomic_DNA"/>
</dbReference>
<comment type="caution">
    <text evidence="7">The sequence shown here is derived from an EMBL/GenBank/DDBJ whole genome shotgun (WGS) entry which is preliminary data.</text>
</comment>
<accession>A0A8S0XU63</accession>